<keyword evidence="2" id="KW-0732">Signal</keyword>
<name>A0A8S4P4A9_OWEFU</name>
<reference evidence="4" key="1">
    <citation type="submission" date="2022-03" db="EMBL/GenBank/DDBJ databases">
        <authorList>
            <person name="Martin C."/>
        </authorList>
    </citation>
    <scope>NUCLEOTIDE SEQUENCE</scope>
</reference>
<comment type="caution">
    <text evidence="1">Lacks conserved residue(s) required for the propagation of feature annotation.</text>
</comment>
<gene>
    <name evidence="4" type="ORF">OFUS_LOCUS13382</name>
</gene>
<dbReference type="OrthoDB" id="6061841at2759"/>
<sequence>MDKFTIFLFLIYISTLDALDLSGRNVCSEDCIPNTNSSAIPVPFEAYHYPKAWRVDRYRGKMTTCFRCCHGWQQTDEKNCDKAVPYTYTKKEASSFLKHRSRRQLTSKISCLIETCREFDVNHGRHEPWGEEQAMRRCGKEIYGEKWHSACLENPCGKKPCQNGGTCYPDATPGHDYFCECMPRCAHEYGSYKAFINNGTSCDAKCSWSSNLCFPGTCLGTVSTCSCSSGFSGTHCLKIGSQHQPLFPKCEAALKRLVDGQEKDTIRIECLGSTEAVYTNIPSLNHIEVHWKTFFHQPKFPTFPNYIKGIRLGITSSSGSVIHTRGSSTLTSLKDAFPCNAGSSQSPRIDTVECNPNVNINWNFQHNDKITFSASATNGGYLEYYSPETSGNHFKYYSSQTSTNISVFIFDFVNPYHCSEKVPACTIKVMDFGEEIRKTGLTLRWDGWMDDLSGIIEYDYAIYFTRLDKSVLVESHPAVKSGDYQERDIDPFYDDNEGTRTILEIPNANAIVKFQYAFAKDHKGGRTLTSKPSMWIDTDDILDQGQILDLPRIDGDSFRIWLKAIDVMGTEIDDDIYLHIDSSPGLIDDVWLVSNGREELTVHGLRELYDIRFRFKAFDIHSGLHTVHWRLFDNFTNTEVVLGESYTHVIKKGLTDDCNGDPDCYCTPAGTCYGIQYEVQPDFNDFPEPIGTHDHDYYLRITVTNIAQLVQTFILKISIDTSPPHTGIVYDGLAGNPEIDFQQDFTIHAGWTGFFDRESGVRFYQYGFSNSCLGEEMFTLINSSDVTETQNTDASITLNQTGTYFWTVVAYNSAMEPSAPVCSDGITIDGTPPIVHSIAIDNIRTRPGYVTKGNVTWLINTRGRKIKLNGTACSGSPIPDETVFADTYSEVLTECDEGHFIQRFYLTQEKELNVNWTGIDDESGIFDFEVGLSSTDSTMAPDLSPFRSTNQRQSWKMYHPPLSEGELIYVIVKATNRARMSTMKVFGPLIVDITGPHFDGALGVSIVDEYVSVSWDPLLVYDNEDMDKLLYEFAIGSYSHHQDRVAFRPIQAGPNCDIAYRNCTEIQLSELGLEPAHPQTFLVSLKIVNSAGLSTIVVAEPYTYTMQPPNIGIVKDILPMSESEAVTKIRHYDIDHQISATSIHGEWSGFAHSHLPVTYAFGVGTAKGLDDVVAFTEVNGTSFEATGLAMLSLQTYYVTVIAKTKTGSVNASSDGVTVIPDNFTVDAVIHDGLGCVSFPIKTDHHTAQAPCKEDVDFQSSHTEISAHWQIPAAMARYITHAHYRLEQYETSSQSWIQVLPDRDLKPIRNNITITNLELDVRSTYRSVLSLCSPALCFSPITTDGVIIYNARPKPGSIHLQIKNSTLDVAMEDFDAGVYGNTSLMNYYEWTFSTDVESHGILIPWQLVDGIKSNQVVSFSLTLPSSLMLNRTMSTKCWKLCIRGWSFSGLWTVLCTDIVDCDELDTNRIHDMVVFDIQGPVEFNKHQFWENGDADYTASRDTLSAAWPSLRHGSYTWAIIAPAIDNLENSFDARAALDGLCDHSDTILCGETNDEHINVFNLTLQSGRRYFVCVSANKTAVGYERFIANKDSMQACSDGITTDWTSPDPGEVTVMGNKDAMNQWYQSSITDIEVFWTSFIDEEEAPDSPNHHGLKFYQIAVGGHRYGVDVLNYTTVGVTNHHRLTGLNLTRGHEYFISIKGTNFVGLSGVSSSHPVIIDDTPPLLTKVAHVRIREPVVRTRHVIDASWDNVFVDAESDISHYLWAIGSKEGLADIHGPYHTVYTGINKAGLHTTTSSHAFIVDSTAPNPGYIYDGKTSTTDILYRDLDYQTDASRICAHWEGFVDPHTDIAEHILDVGTCSGCDDLVKAYNVGLKTEVCIDYMQLSQGKRYFSTLTTCNQAGLCVSRSSDGVTIDSSPPVAGIVEDGTLPGDVQFQASRNYISAHWSGFHDAHSGLSHYEFRAGTTPGGDNIVSPVSVHLTDLIVFPLDTPLPLTTKLFSTIRAFNYAGQWTDAVTNSFTVDITPPVIVTQPHIKTNLGPTKDNFQIWKSSLVVEWEFADFESEIERQYVSIYTHHDGDNTSPTTDVGTRQHFIFTNLTLVDGSNYYVTVISCNKAKLCSESTSEPILIDSSRSSVGTFASWTNHAAELMRHQTGYMTWNESSITLQWLGFEDHHSGIDRYMVTVGRTFAGHEYTKAQPVVIPHAMKGTIHVEGVIQEATILLDSSLTQNENIYVKMWAVNKVGLPSLVVHNAFNVVPSGISHGILLLVRRCDTHSCEGDCVCAPQNQVCDTSKTCIEAAKGENHVVEIDDIQDISFLEQSSQTPGDIDVTNSDCLLAATWCVNKTNGKPIKRFEYSAGVEGEYYGSGVFDPAHDRIWYEAGYYNHAVVTPTVDRLLQGHRYVFYIRAWYDDSTYTVFQSDGIVIDITPSIVSRIRHIQESDDENVPYDKDYTNSHDTVAVDWLDVFSDKESGLSHFIVGIGTKPRVDDAYTFTIHTGTSAIITGLELEPSQQYYSTVIAVSNGGLETAKVSDGFMVDIELPSAGFVIDGNGLHDSDYSNQTRELIAQWHGFYDRHSGISRYIVCVGTSPSVSDCDVYPAKSLGLQTSIVMRPSEELKHGLTYYTKVYAIDAADLSSFMSVSDGISIDTTPPDIMQIAESGENLLRNPSFEDGESVFSVYDNATLWINSADSAPIYWEIEDGSKAAVISSENNEFKNGRKACFLLGTLKQSFNTAAGKIYALRFFVSHPPYSSIRHVIQNGQIQAPGIHETFRVYPRQEMSLINNGNPNVHMSNGSNIAWHKHMYTFRATEATSTIVLQTLEDNSGLLFDDVLVEEITHASSDGTIQVTYQQINEWSSIHAQWEAVDIESPIVDISWAIGLVQGGTQLQPFTSVGRRGYGINSKLQLIDGMEVYVTVLFRNAADLMSVYNAEPIVVDHTPPVITHVYDGNSTRDTEYQQSGQTLFANWRVEDQQVSLDHCEIAFGLKPGLDDIVRFSQVGPVYEEPHMVFKSDNLHVEHGTTVYTTVRCFNARGLWLQSSSNGVTVLSKPPDNTEASISLVTNSSSQHRLHDGFLNDPRIIGVKWGGFKETCANEIKSYEIHIHAEGNAETLSTYLVNAESGNQIIFNSLNLQQHKQYQIRVLAVNQLGVQSGEVSTSFITEFHSPNITGTAVTHSWLDEHTARLSWIRVFSADSALYYELTIGTTPGGTDIMKWIETEQNGLTLYALDNSLEYYASITGINQAGFFQPVSYTFSFDEFV</sequence>
<dbReference type="PANTHER" id="PTHR16897">
    <property type="entry name" value="OS10G0105400 PROTEIN"/>
    <property type="match status" value="1"/>
</dbReference>
<dbReference type="PROSITE" id="PS00022">
    <property type="entry name" value="EGF_1"/>
    <property type="match status" value="1"/>
</dbReference>
<feature type="chain" id="PRO_5035881460" description="EGF-like domain-containing protein" evidence="2">
    <location>
        <begin position="19"/>
        <end position="3259"/>
    </location>
</feature>
<evidence type="ECO:0000313" key="5">
    <source>
        <dbReference type="Proteomes" id="UP000749559"/>
    </source>
</evidence>
<evidence type="ECO:0000313" key="4">
    <source>
        <dbReference type="EMBL" id="CAH1787741.1"/>
    </source>
</evidence>
<dbReference type="Proteomes" id="UP000749559">
    <property type="component" value="Unassembled WGS sequence"/>
</dbReference>
<dbReference type="PROSITE" id="PS50026">
    <property type="entry name" value="EGF_3"/>
    <property type="match status" value="1"/>
</dbReference>
<dbReference type="PROSITE" id="PS01186">
    <property type="entry name" value="EGF_2"/>
    <property type="match status" value="1"/>
</dbReference>
<dbReference type="InterPro" id="IPR036116">
    <property type="entry name" value="FN3_sf"/>
</dbReference>
<organism evidence="4 5">
    <name type="scientific">Owenia fusiformis</name>
    <name type="common">Polychaete worm</name>
    <dbReference type="NCBI Taxonomy" id="6347"/>
    <lineage>
        <taxon>Eukaryota</taxon>
        <taxon>Metazoa</taxon>
        <taxon>Spiralia</taxon>
        <taxon>Lophotrochozoa</taxon>
        <taxon>Annelida</taxon>
        <taxon>Polychaeta</taxon>
        <taxon>Sedentaria</taxon>
        <taxon>Canalipalpata</taxon>
        <taxon>Sabellida</taxon>
        <taxon>Oweniida</taxon>
        <taxon>Oweniidae</taxon>
        <taxon>Owenia</taxon>
    </lineage>
</organism>
<feature type="signal peptide" evidence="2">
    <location>
        <begin position="1"/>
        <end position="18"/>
    </location>
</feature>
<dbReference type="EMBL" id="CAIIXF020000006">
    <property type="protein sequence ID" value="CAH1787741.1"/>
    <property type="molecule type" value="Genomic_DNA"/>
</dbReference>
<keyword evidence="5" id="KW-1185">Reference proteome</keyword>
<dbReference type="Gene3D" id="2.60.120.260">
    <property type="entry name" value="Galactose-binding domain-like"/>
    <property type="match status" value="1"/>
</dbReference>
<dbReference type="InterPro" id="IPR000742">
    <property type="entry name" value="EGF"/>
</dbReference>
<accession>A0A8S4P4A9</accession>
<keyword evidence="1" id="KW-0245">EGF-like domain</keyword>
<proteinExistence type="predicted"/>
<evidence type="ECO:0000256" key="2">
    <source>
        <dbReference type="SAM" id="SignalP"/>
    </source>
</evidence>
<dbReference type="PANTHER" id="PTHR16897:SF2">
    <property type="entry name" value="OS03G0226600 PROTEIN"/>
    <property type="match status" value="1"/>
</dbReference>
<comment type="caution">
    <text evidence="4">The sequence shown here is derived from an EMBL/GenBank/DDBJ whole genome shotgun (WGS) entry which is preliminary data.</text>
</comment>
<evidence type="ECO:0000259" key="3">
    <source>
        <dbReference type="PROSITE" id="PS50026"/>
    </source>
</evidence>
<feature type="domain" description="EGF-like" evidence="3">
    <location>
        <begin position="152"/>
        <end position="186"/>
    </location>
</feature>
<dbReference type="SUPFAM" id="SSF49265">
    <property type="entry name" value="Fibronectin type III"/>
    <property type="match status" value="2"/>
</dbReference>
<protein>
    <recommendedName>
        <fullName evidence="3">EGF-like domain-containing protein</fullName>
    </recommendedName>
</protein>
<dbReference type="SMART" id="SM00181">
    <property type="entry name" value="EGF"/>
    <property type="match status" value="2"/>
</dbReference>
<evidence type="ECO:0000256" key="1">
    <source>
        <dbReference type="PROSITE-ProRule" id="PRU00076"/>
    </source>
</evidence>